<sequence>MEKRHKKFGFDPNLRYDEFEGRKTTTMKKVHTRAKYFNPKKEIEVPKKEVDKKQKLQRALKKLQINHDSEDEDSDDSHDTDLSQKSSPRASNTAPMKRKKPAKPKKSKVQKRLEKYEPHEEEEYNEEQIKFLCRGREGLLENLGKSDYLLNSNISKEELGLMALRQARGIGSKAAKKKKDREKEKKKRQKKEMKKTTLSTENPSEVAKKSRRIIDDSDDCDQNSVSSLTKLTEKVQKKDHRKCLKEANLNCPQTKHKPKIPKHKSSSTQPQEASPNLLPPKHPLKTPSSQTPLESPPKPSLNPTDPDPQISATEAPPNPTDPEPEADSQAGTKNKKKNRKKKSKKSSKPKPLPVLVLPEFSCMFCKRKCPEPMRYLKCKVCKECNFQAIKNERIYSSQVKCESSCVGKCRFCERDNIEIYHKDSCLICYWSNHIKYPISFEGTLHLDFSVEAKNKRKEAQKKQKLEEAKLRYQRIASMQKEIDIRERKAILKKNKKILHLKKLKKLDLI</sequence>
<feature type="compositionally biased region" description="Basic residues" evidence="1">
    <location>
        <begin position="96"/>
        <end position="110"/>
    </location>
</feature>
<evidence type="ECO:0000313" key="3">
    <source>
        <dbReference type="Proteomes" id="UP001295684"/>
    </source>
</evidence>
<reference evidence="2" key="1">
    <citation type="submission" date="2023-07" db="EMBL/GenBank/DDBJ databases">
        <authorList>
            <consortium name="AG Swart"/>
            <person name="Singh M."/>
            <person name="Singh A."/>
            <person name="Seah K."/>
            <person name="Emmerich C."/>
        </authorList>
    </citation>
    <scope>NUCLEOTIDE SEQUENCE</scope>
    <source>
        <strain evidence="2">DP1</strain>
    </source>
</reference>
<comment type="caution">
    <text evidence="2">The sequence shown here is derived from an EMBL/GenBank/DDBJ whole genome shotgun (WGS) entry which is preliminary data.</text>
</comment>
<feature type="compositionally biased region" description="Basic residues" evidence="1">
    <location>
        <begin position="174"/>
        <end position="193"/>
    </location>
</feature>
<keyword evidence="3" id="KW-1185">Reference proteome</keyword>
<proteinExistence type="predicted"/>
<evidence type="ECO:0000313" key="2">
    <source>
        <dbReference type="EMBL" id="CAI2365345.1"/>
    </source>
</evidence>
<feature type="compositionally biased region" description="Basic and acidic residues" evidence="1">
    <location>
        <begin position="39"/>
        <end position="54"/>
    </location>
</feature>
<dbReference type="AlphaFoldDB" id="A0AAD1XCD6"/>
<name>A0AAD1XCD6_EUPCR</name>
<feature type="compositionally biased region" description="Basic residues" evidence="1">
    <location>
        <begin position="254"/>
        <end position="265"/>
    </location>
</feature>
<feature type="compositionally biased region" description="Basic and acidic residues" evidence="1">
    <location>
        <begin position="206"/>
        <end position="215"/>
    </location>
</feature>
<feature type="compositionally biased region" description="Polar residues" evidence="1">
    <location>
        <begin position="83"/>
        <end position="94"/>
    </location>
</feature>
<dbReference type="EMBL" id="CAMPGE010006494">
    <property type="protein sequence ID" value="CAI2365345.1"/>
    <property type="molecule type" value="Genomic_DNA"/>
</dbReference>
<dbReference type="Proteomes" id="UP001295684">
    <property type="component" value="Unassembled WGS sequence"/>
</dbReference>
<organism evidence="2 3">
    <name type="scientific">Euplotes crassus</name>
    <dbReference type="NCBI Taxonomy" id="5936"/>
    <lineage>
        <taxon>Eukaryota</taxon>
        <taxon>Sar</taxon>
        <taxon>Alveolata</taxon>
        <taxon>Ciliophora</taxon>
        <taxon>Intramacronucleata</taxon>
        <taxon>Spirotrichea</taxon>
        <taxon>Hypotrichia</taxon>
        <taxon>Euplotida</taxon>
        <taxon>Euplotidae</taxon>
        <taxon>Moneuplotes</taxon>
    </lineage>
</organism>
<evidence type="ECO:0000256" key="1">
    <source>
        <dbReference type="SAM" id="MobiDB-lite"/>
    </source>
</evidence>
<gene>
    <name evidence="2" type="ORF">ECRASSUSDP1_LOCUS6691</name>
</gene>
<feature type="compositionally biased region" description="Basic residues" evidence="1">
    <location>
        <begin position="333"/>
        <end position="348"/>
    </location>
</feature>
<protein>
    <submittedName>
        <fullName evidence="2">Uncharacterized protein</fullName>
    </submittedName>
</protein>
<feature type="region of interest" description="Disordered" evidence="1">
    <location>
        <begin position="30"/>
        <end position="127"/>
    </location>
</feature>
<feature type="region of interest" description="Disordered" evidence="1">
    <location>
        <begin position="166"/>
        <end position="350"/>
    </location>
</feature>
<accession>A0AAD1XCD6</accession>